<evidence type="ECO:0000259" key="2">
    <source>
        <dbReference type="Pfam" id="PF00931"/>
    </source>
</evidence>
<evidence type="ECO:0000313" key="4">
    <source>
        <dbReference type="Proteomes" id="UP000295626"/>
    </source>
</evidence>
<comment type="caution">
    <text evidence="3">The sequence shown here is derived from an EMBL/GenBank/DDBJ whole genome shotgun (WGS) entry which is preliminary data.</text>
</comment>
<feature type="region of interest" description="Disordered" evidence="1">
    <location>
        <begin position="1"/>
        <end position="56"/>
    </location>
</feature>
<reference evidence="3 4" key="1">
    <citation type="submission" date="2019-02" db="EMBL/GenBank/DDBJ databases">
        <title>Draft genome sequences of novel Actinobacteria.</title>
        <authorList>
            <person name="Sahin N."/>
            <person name="Ay H."/>
            <person name="Saygin H."/>
        </authorList>
    </citation>
    <scope>NUCLEOTIDE SEQUENCE [LARGE SCALE GENOMIC DNA]</scope>
    <source>
        <strain evidence="3 4">JCM 30529</strain>
    </source>
</reference>
<dbReference type="Pfam" id="PF13424">
    <property type="entry name" value="TPR_12"/>
    <property type="match status" value="2"/>
</dbReference>
<dbReference type="InterPro" id="IPR002182">
    <property type="entry name" value="NB-ARC"/>
</dbReference>
<evidence type="ECO:0000313" key="3">
    <source>
        <dbReference type="EMBL" id="TDB96039.1"/>
    </source>
</evidence>
<dbReference type="InterPro" id="IPR019734">
    <property type="entry name" value="TPR_rpt"/>
</dbReference>
<name>A0ABY2DH43_9ACTN</name>
<dbReference type="PANTHER" id="PTHR46082:SF6">
    <property type="entry name" value="AAA+ ATPASE DOMAIN-CONTAINING PROTEIN-RELATED"/>
    <property type="match status" value="1"/>
</dbReference>
<keyword evidence="4" id="KW-1185">Reference proteome</keyword>
<organism evidence="3 4">
    <name type="scientific">Micromonospora fluostatini</name>
    <dbReference type="NCBI Taxonomy" id="1629071"/>
    <lineage>
        <taxon>Bacteria</taxon>
        <taxon>Bacillati</taxon>
        <taxon>Actinomycetota</taxon>
        <taxon>Actinomycetes</taxon>
        <taxon>Micromonosporales</taxon>
        <taxon>Micromonosporaceae</taxon>
        <taxon>Micromonospora</taxon>
    </lineage>
</organism>
<feature type="domain" description="NB-ARC" evidence="2">
    <location>
        <begin position="97"/>
        <end position="216"/>
    </location>
</feature>
<dbReference type="PANTHER" id="PTHR46082">
    <property type="entry name" value="ATP/GTP-BINDING PROTEIN-RELATED"/>
    <property type="match status" value="1"/>
</dbReference>
<dbReference type="InterPro" id="IPR027417">
    <property type="entry name" value="P-loop_NTPase"/>
</dbReference>
<dbReference type="Gene3D" id="3.40.50.300">
    <property type="entry name" value="P-loop containing nucleotide triphosphate hydrolases"/>
    <property type="match status" value="1"/>
</dbReference>
<dbReference type="InterPro" id="IPR011990">
    <property type="entry name" value="TPR-like_helical_dom_sf"/>
</dbReference>
<dbReference type="SUPFAM" id="SSF52540">
    <property type="entry name" value="P-loop containing nucleoside triphosphate hydrolases"/>
    <property type="match status" value="1"/>
</dbReference>
<proteinExistence type="predicted"/>
<dbReference type="SUPFAM" id="SSF48452">
    <property type="entry name" value="TPR-like"/>
    <property type="match status" value="3"/>
</dbReference>
<sequence length="797" mass="86292">MTVSQPPESARPGGNSATHTGPATASHGAFANSGTIQGGFHQHLPPAPPPSWPLRVGTVPPLASAFQPRTGLRDRIEAARHLGADVVLTQQHTAHLLAGIGGVGKSQLAAAIAHDALADRTTDLVLWVDAGTPDQLVTSYATAAVRVQAPGAVGADPATAARCFLDWLHTTDRSWLIVLDDVTDPARLSGWWPPRHRKGWTLATTRLRDVTLTSAGRRAIPVDTYTPPEATAYLTQRLTEAGYAHRLDPTGELADALGYLPLALSHAAAYLVQQNETCTTYLDRYRDGERRLADLMPADIDPDEYGRPVAVTLLLALDAADAAAPPGLARPALALAALLDPAGHPDSIWTSSAVTRYLAGSRPDGSADQDVTAEHARRAMRLLHRFGLVEETSPGPRAVRIHALTARAVRDTLDDLTTVAHAAADALMEIWPAIDHAVHGLPEALRANTAVLSSHTGDALWHPEAHMVLYQAGRSLLNAGLHATAAAYWRTTADTAIRILGHRHPHTLTARANLANAYRQAGRIHEAVDLLDQVLADRVDILGERHPDTLMVRVNLAGAYREAGRTRDAIDLFERVRTDSGHVLGDRHPDTLMARANLANAYREAGRTYEAIRLYERVLTDSSHILGDRHPNTLTARANLALCHAQAGRIHEAIDLIERSILTDCVEILGDRHPDTLSARGNLAHCYWRAGRVREAIDLEEQVLADRVDILGERHPDTLMARANLAGSYQQAGRSREAIDLYRRALTDSVDILGEFHPHTLTIRADLAFCYRQAGRIREAVDTVHQVLTGGTDNLGG</sequence>
<dbReference type="InterPro" id="IPR053137">
    <property type="entry name" value="NLR-like"/>
</dbReference>
<evidence type="ECO:0000256" key="1">
    <source>
        <dbReference type="SAM" id="MobiDB-lite"/>
    </source>
</evidence>
<dbReference type="Proteomes" id="UP000295626">
    <property type="component" value="Unassembled WGS sequence"/>
</dbReference>
<gene>
    <name evidence="3" type="ORF">E1091_09665</name>
</gene>
<protein>
    <submittedName>
        <fullName evidence="3">Tetratricopeptide repeat protein</fullName>
    </submittedName>
</protein>
<dbReference type="Pfam" id="PF13374">
    <property type="entry name" value="TPR_10"/>
    <property type="match status" value="3"/>
</dbReference>
<dbReference type="SMART" id="SM00028">
    <property type="entry name" value="TPR"/>
    <property type="match status" value="6"/>
</dbReference>
<dbReference type="Gene3D" id="1.25.40.10">
    <property type="entry name" value="Tetratricopeptide repeat domain"/>
    <property type="match status" value="2"/>
</dbReference>
<accession>A0ABY2DH43</accession>
<dbReference type="Pfam" id="PF00931">
    <property type="entry name" value="NB-ARC"/>
    <property type="match status" value="1"/>
</dbReference>
<dbReference type="EMBL" id="SMKE01000288">
    <property type="protein sequence ID" value="TDB96039.1"/>
    <property type="molecule type" value="Genomic_DNA"/>
</dbReference>